<accession>A0AC35FGT1</accession>
<evidence type="ECO:0000313" key="1">
    <source>
        <dbReference type="Proteomes" id="UP000887580"/>
    </source>
</evidence>
<organism evidence="1 2">
    <name type="scientific">Panagrolaimus sp. PS1159</name>
    <dbReference type="NCBI Taxonomy" id="55785"/>
    <lineage>
        <taxon>Eukaryota</taxon>
        <taxon>Metazoa</taxon>
        <taxon>Ecdysozoa</taxon>
        <taxon>Nematoda</taxon>
        <taxon>Chromadorea</taxon>
        <taxon>Rhabditida</taxon>
        <taxon>Tylenchina</taxon>
        <taxon>Panagrolaimomorpha</taxon>
        <taxon>Panagrolaimoidea</taxon>
        <taxon>Panagrolaimidae</taxon>
        <taxon>Panagrolaimus</taxon>
    </lineage>
</organism>
<evidence type="ECO:0000313" key="2">
    <source>
        <dbReference type="WBParaSite" id="PS1159_v2.g17358.t1"/>
    </source>
</evidence>
<protein>
    <submittedName>
        <fullName evidence="2">Uncharacterized protein</fullName>
    </submittedName>
</protein>
<proteinExistence type="predicted"/>
<reference evidence="2" key="1">
    <citation type="submission" date="2022-11" db="UniProtKB">
        <authorList>
            <consortium name="WormBaseParasite"/>
        </authorList>
    </citation>
    <scope>IDENTIFICATION</scope>
</reference>
<name>A0AC35FGT1_9BILA</name>
<dbReference type="Proteomes" id="UP000887580">
    <property type="component" value="Unplaced"/>
</dbReference>
<dbReference type="WBParaSite" id="PS1159_v2.g17358.t1">
    <property type="protein sequence ID" value="PS1159_v2.g17358.t1"/>
    <property type="gene ID" value="PS1159_v2.g17358"/>
</dbReference>
<sequence>MLDCPDTLSIEDLSAFIKKFENTKIFIRFASNISQEYKEQLDSLIDNIIESGNHLIEYDGQDEEKFEIMISRWAFKGVSWF</sequence>